<dbReference type="STRING" id="546266.NEIMUCOT_05600"/>
<reference evidence="1 2" key="1">
    <citation type="submission" date="2009-10" db="EMBL/GenBank/DDBJ databases">
        <authorList>
            <person name="Weinstock G."/>
            <person name="Sodergren E."/>
            <person name="Clifton S."/>
            <person name="Fulton L."/>
            <person name="Fulton B."/>
            <person name="Courtney L."/>
            <person name="Fronick C."/>
            <person name="Harrison M."/>
            <person name="Strong C."/>
            <person name="Farmer C."/>
            <person name="Delahaunty K."/>
            <person name="Markovic C."/>
            <person name="Hall O."/>
            <person name="Minx P."/>
            <person name="Tomlinson C."/>
            <person name="Mitreva M."/>
            <person name="Nelson J."/>
            <person name="Hou S."/>
            <person name="Wollam A."/>
            <person name="Pepin K.H."/>
            <person name="Johnson M."/>
            <person name="Bhonagiri V."/>
            <person name="Nash W.E."/>
            <person name="Warren W."/>
            <person name="Chinwalla A."/>
            <person name="Mardis E.R."/>
            <person name="Wilson R.K."/>
        </authorList>
    </citation>
    <scope>NUCLEOTIDE SEQUENCE [LARGE SCALE GENOMIC DNA]</scope>
    <source>
        <strain evidence="2">ATCC 25996 / DSM 4631 / NCTC 10774 / M26</strain>
    </source>
</reference>
<sequence>MNSSFQTTSSPANLFFKPSLPPSFTKLKSIGNSKRQIFQKQLPKYNRNLYKKSLFLSNRKPVFGFQLSGKEEFCKGLDLYFN</sequence>
<evidence type="ECO:0000313" key="2">
    <source>
        <dbReference type="Proteomes" id="UP000003344"/>
    </source>
</evidence>
<dbReference type="AlphaFoldDB" id="D2ZY93"/>
<proteinExistence type="predicted"/>
<accession>D2ZY93</accession>
<evidence type="ECO:0000313" key="1">
    <source>
        <dbReference type="EMBL" id="EFC87865.1"/>
    </source>
</evidence>
<comment type="caution">
    <text evidence="1">The sequence shown here is derived from an EMBL/GenBank/DDBJ whole genome shotgun (WGS) entry which is preliminary data.</text>
</comment>
<name>D2ZY93_NEIM2</name>
<organism evidence="1 2">
    <name type="scientific">Neisseria mucosa (strain ATCC 25996 / DSM 4631 / NCTC 10774 / M26)</name>
    <dbReference type="NCBI Taxonomy" id="546266"/>
    <lineage>
        <taxon>Bacteria</taxon>
        <taxon>Pseudomonadati</taxon>
        <taxon>Pseudomonadota</taxon>
        <taxon>Betaproteobacteria</taxon>
        <taxon>Neisseriales</taxon>
        <taxon>Neisseriaceae</taxon>
        <taxon>Neisseria</taxon>
    </lineage>
</organism>
<protein>
    <submittedName>
        <fullName evidence="1">Uncharacterized protein</fullName>
    </submittedName>
</protein>
<gene>
    <name evidence="1" type="ORF">NEIMUCOT_05600</name>
</gene>
<dbReference type="Proteomes" id="UP000003344">
    <property type="component" value="Unassembled WGS sequence"/>
</dbReference>
<dbReference type="EMBL" id="ACDX02000013">
    <property type="protein sequence ID" value="EFC87865.1"/>
    <property type="molecule type" value="Genomic_DNA"/>
</dbReference>